<dbReference type="InterPro" id="IPR003673">
    <property type="entry name" value="CoA-Trfase_fam_III"/>
</dbReference>
<dbReference type="Pfam" id="PF02515">
    <property type="entry name" value="CoA_transf_3"/>
    <property type="match status" value="1"/>
</dbReference>
<dbReference type="AlphaFoldDB" id="A0A4R7I0Z4"/>
<gene>
    <name evidence="1" type="ORF">BDK89_2820</name>
</gene>
<keyword evidence="2" id="KW-1185">Reference proteome</keyword>
<dbReference type="Gene3D" id="3.40.50.10540">
    <property type="entry name" value="Crotonobetainyl-coa:carnitine coa-transferase, domain 1"/>
    <property type="match status" value="1"/>
</dbReference>
<dbReference type="InterPro" id="IPR044855">
    <property type="entry name" value="CoA-Trfase_III_dom3_sf"/>
</dbReference>
<dbReference type="RefSeq" id="WP_133869513.1">
    <property type="nucleotide sequence ID" value="NZ_SOAU01000001.1"/>
</dbReference>
<dbReference type="EMBL" id="SOAU01000001">
    <property type="protein sequence ID" value="TDT17212.1"/>
    <property type="molecule type" value="Genomic_DNA"/>
</dbReference>
<dbReference type="Gene3D" id="3.30.1540.10">
    <property type="entry name" value="formyl-coa transferase, domain 3"/>
    <property type="match status" value="1"/>
</dbReference>
<proteinExistence type="predicted"/>
<organism evidence="1 2">
    <name type="scientific">Ilumatobacter fluminis</name>
    <dbReference type="NCBI Taxonomy" id="467091"/>
    <lineage>
        <taxon>Bacteria</taxon>
        <taxon>Bacillati</taxon>
        <taxon>Actinomycetota</taxon>
        <taxon>Acidimicrobiia</taxon>
        <taxon>Acidimicrobiales</taxon>
        <taxon>Ilumatobacteraceae</taxon>
        <taxon>Ilumatobacter</taxon>
    </lineage>
</organism>
<dbReference type="PANTHER" id="PTHR48228">
    <property type="entry name" value="SUCCINYL-COA--D-CITRAMALATE COA-TRANSFERASE"/>
    <property type="match status" value="1"/>
</dbReference>
<dbReference type="InterPro" id="IPR050509">
    <property type="entry name" value="CoA-transferase_III"/>
</dbReference>
<evidence type="ECO:0000313" key="1">
    <source>
        <dbReference type="EMBL" id="TDT17212.1"/>
    </source>
</evidence>
<accession>A0A4R7I0Z4</accession>
<reference evidence="1 2" key="1">
    <citation type="submission" date="2019-03" db="EMBL/GenBank/DDBJ databases">
        <title>Sequencing the genomes of 1000 actinobacteria strains.</title>
        <authorList>
            <person name="Klenk H.-P."/>
        </authorList>
    </citation>
    <scope>NUCLEOTIDE SEQUENCE [LARGE SCALE GENOMIC DNA]</scope>
    <source>
        <strain evidence="1 2">DSM 18936</strain>
    </source>
</reference>
<name>A0A4R7I0Z4_9ACTN</name>
<dbReference type="PANTHER" id="PTHR48228:SF5">
    <property type="entry name" value="ALPHA-METHYLACYL-COA RACEMASE"/>
    <property type="match status" value="1"/>
</dbReference>
<comment type="caution">
    <text evidence="1">The sequence shown here is derived from an EMBL/GenBank/DDBJ whole genome shotgun (WGS) entry which is preliminary data.</text>
</comment>
<sequence length="385" mass="41712">MSGPLDGYRIIEIAGIGPGPFAAMLLSDMGAEVIRVERAGAVRGPAPDAPHGDILRRGRRNIALDLKNPDGVETLLQLVESADALIEGFRPGVMERLGVGPDVCLERNPKLVFGRMTGWGQDGPYALAAGHDINYIALAGALAHYGRAGQPPTPPMNMVGDFGGGGMFLAFGVVCALLEAQKSGEGQVVDTAMVDGTAILMTMFWAFHHMGAHDINRRGENLLDTGAHFYDVYECSDGEYVSLGSIEPQFYAELMRLTGLDGDEEFAAQMDASKWPHLKERLAELFRTKTRDEWCEIMEHTDVCFAPVLRMDEAAQHPHNVERNTFIAPGGVTQPAPAPRFSRTAAEVDRPPAHDGQHTREVLVEWGIDESQVDALIESGAAKQA</sequence>
<dbReference type="InterPro" id="IPR023606">
    <property type="entry name" value="CoA-Trfase_III_dom_1_sf"/>
</dbReference>
<evidence type="ECO:0000313" key="2">
    <source>
        <dbReference type="Proteomes" id="UP000294558"/>
    </source>
</evidence>
<dbReference type="GO" id="GO:0003824">
    <property type="term" value="F:catalytic activity"/>
    <property type="evidence" value="ECO:0007669"/>
    <property type="project" value="InterPro"/>
</dbReference>
<protein>
    <submittedName>
        <fullName evidence="1">Alpha-methylacyl-CoA racemase</fullName>
    </submittedName>
</protein>
<dbReference type="SUPFAM" id="SSF89796">
    <property type="entry name" value="CoA-transferase family III (CaiB/BaiF)"/>
    <property type="match status" value="1"/>
</dbReference>
<dbReference type="OrthoDB" id="9797653at2"/>
<dbReference type="Proteomes" id="UP000294558">
    <property type="component" value="Unassembled WGS sequence"/>
</dbReference>